<evidence type="ECO:0000313" key="3">
    <source>
        <dbReference type="EMBL" id="GKT05373.1"/>
    </source>
</evidence>
<dbReference type="PANTHER" id="PTHR33392:SF6">
    <property type="entry name" value="POLYISOPRENYL-TEICHOIC ACID--PEPTIDOGLYCAN TEICHOIC ACID TRANSFERASE TAGU"/>
    <property type="match status" value="1"/>
</dbReference>
<organism evidence="3 4">
    <name type="scientific">Furfurilactobacillus curtus</name>
    <dbReference type="NCBI Taxonomy" id="1746200"/>
    <lineage>
        <taxon>Bacteria</taxon>
        <taxon>Bacillati</taxon>
        <taxon>Bacillota</taxon>
        <taxon>Bacilli</taxon>
        <taxon>Lactobacillales</taxon>
        <taxon>Lactobacillaceae</taxon>
        <taxon>Furfurilactobacillus</taxon>
    </lineage>
</organism>
<reference evidence="3 4" key="1">
    <citation type="submission" date="2022-03" db="EMBL/GenBank/DDBJ databases">
        <title>Draft genome sequence of Furfurilactobacillus curtus JCM 31185.</title>
        <authorList>
            <person name="Suzuki S."/>
            <person name="Endo A."/>
            <person name="Kajikawa A."/>
        </authorList>
    </citation>
    <scope>NUCLEOTIDE SEQUENCE [LARGE SCALE GENOMIC DNA]</scope>
    <source>
        <strain evidence="3 4">JCM 31185</strain>
    </source>
</reference>
<evidence type="ECO:0000259" key="2">
    <source>
        <dbReference type="Pfam" id="PF03816"/>
    </source>
</evidence>
<protein>
    <submittedName>
        <fullName evidence="3">LytR family transcriptional regulator</fullName>
    </submittedName>
</protein>
<name>A0ABQ5JLM3_9LACO</name>
<evidence type="ECO:0000256" key="1">
    <source>
        <dbReference type="ARBA" id="ARBA00006068"/>
    </source>
</evidence>
<dbReference type="EMBL" id="BQXO01000002">
    <property type="protein sequence ID" value="GKT05373.1"/>
    <property type="molecule type" value="Genomic_DNA"/>
</dbReference>
<dbReference type="PANTHER" id="PTHR33392">
    <property type="entry name" value="POLYISOPRENYL-TEICHOIC ACID--PEPTIDOGLYCAN TEICHOIC ACID TRANSFERASE TAGU"/>
    <property type="match status" value="1"/>
</dbReference>
<dbReference type="Gene3D" id="3.40.630.190">
    <property type="entry name" value="LCP protein"/>
    <property type="match status" value="1"/>
</dbReference>
<dbReference type="Pfam" id="PF03816">
    <property type="entry name" value="LytR_cpsA_psr"/>
    <property type="match status" value="1"/>
</dbReference>
<proteinExistence type="inferred from homology"/>
<keyword evidence="4" id="KW-1185">Reference proteome</keyword>
<dbReference type="InterPro" id="IPR004474">
    <property type="entry name" value="LytR_CpsA_psr"/>
</dbReference>
<gene>
    <name evidence="3" type="ORF">JCM31185_06620</name>
</gene>
<comment type="caution">
    <text evidence="3">The sequence shown here is derived from an EMBL/GenBank/DDBJ whole genome shotgun (WGS) entry which is preliminary data.</text>
</comment>
<dbReference type="Proteomes" id="UP001628078">
    <property type="component" value="Unassembled WGS sequence"/>
</dbReference>
<accession>A0ABQ5JLM3</accession>
<comment type="similarity">
    <text evidence="1">Belongs to the LytR/CpsA/Psr (LCP) family.</text>
</comment>
<evidence type="ECO:0000313" key="4">
    <source>
        <dbReference type="Proteomes" id="UP001628078"/>
    </source>
</evidence>
<feature type="domain" description="Cell envelope-related transcriptional attenuator" evidence="2">
    <location>
        <begin position="80"/>
        <end position="228"/>
    </location>
</feature>
<dbReference type="RefSeq" id="WP_407882634.1">
    <property type="nucleotide sequence ID" value="NZ_BQXO01000002.1"/>
</dbReference>
<sequence length="386" mass="44302">MNRLQMHNQRRKRLITLVITLCCLILIAFTVEGIQFFRMLHSFHEKNVIERRQPLAKQSVTTFLLLGLDNSGKRRLSTTRTDGMMVAVVNRHTKTITLCSLLRDTFTKIYSQQYHGYQRIEAAYTYGGDAAAVATVEHFLKLPIDYYTTVNWDGFIKAIDDVGPLKVKVDRPFVGQSYWGRPVKFKAGMQPMSGARALAYARERHVDNDQYRGFRQQAVLCALIKRLNQGQLVTHGNQVMHDLKGQLRTNLTESELVSLMKQHAAFQHYQIKRLTFQWRTFDTSGRSMVEVYPDSQDHVAQELQAAAGLRRPLPDRPFLTNGHYRYATDETVQTIASERKEDTAYGQLHTYVGHAGNTKTGRLPIEVQLENGFRASDQTSTNYRVR</sequence>
<dbReference type="InterPro" id="IPR050922">
    <property type="entry name" value="LytR/CpsA/Psr_CW_biosynth"/>
</dbReference>
<dbReference type="NCBIfam" id="TIGR00350">
    <property type="entry name" value="lytR_cpsA_psr"/>
    <property type="match status" value="1"/>
</dbReference>